<keyword evidence="3" id="KW-0479">Metal-binding</keyword>
<name>A0A0C2YGR8_HEBCY</name>
<keyword evidence="5" id="KW-0863">Zinc-finger</keyword>
<feature type="compositionally biased region" description="Gly residues" evidence="8">
    <location>
        <begin position="313"/>
        <end position="349"/>
    </location>
</feature>
<organism evidence="9 10">
    <name type="scientific">Hebeloma cylindrosporum</name>
    <dbReference type="NCBI Taxonomy" id="76867"/>
    <lineage>
        <taxon>Eukaryota</taxon>
        <taxon>Fungi</taxon>
        <taxon>Dikarya</taxon>
        <taxon>Basidiomycota</taxon>
        <taxon>Agaricomycotina</taxon>
        <taxon>Agaricomycetes</taxon>
        <taxon>Agaricomycetidae</taxon>
        <taxon>Agaricales</taxon>
        <taxon>Agaricineae</taxon>
        <taxon>Hymenogastraceae</taxon>
        <taxon>Hebeloma</taxon>
    </lineage>
</organism>
<feature type="region of interest" description="Disordered" evidence="8">
    <location>
        <begin position="466"/>
        <end position="493"/>
    </location>
</feature>
<evidence type="ECO:0000256" key="2">
    <source>
        <dbReference type="ARBA" id="ARBA00008423"/>
    </source>
</evidence>
<comment type="similarity">
    <text evidence="2">Belongs to the ZC3H14 family.</text>
</comment>
<feature type="compositionally biased region" description="Basic and acidic residues" evidence="8">
    <location>
        <begin position="587"/>
        <end position="613"/>
    </location>
</feature>
<dbReference type="Proteomes" id="UP000053424">
    <property type="component" value="Unassembled WGS sequence"/>
</dbReference>
<dbReference type="InterPro" id="IPR043094">
    <property type="entry name" value="Nab2/ZC3H14_N_sf"/>
</dbReference>
<feature type="region of interest" description="Disordered" evidence="8">
    <location>
        <begin position="136"/>
        <end position="207"/>
    </location>
</feature>
<dbReference type="Pfam" id="PF14608">
    <property type="entry name" value="zf-CCCH_2"/>
    <property type="match status" value="3"/>
</dbReference>
<protein>
    <recommendedName>
        <fullName evidence="11">C3H1-type domain-containing protein</fullName>
    </recommendedName>
</protein>
<gene>
    <name evidence="9" type="ORF">M413DRAFT_446470</name>
</gene>
<keyword evidence="6" id="KW-0862">Zinc</keyword>
<keyword evidence="4" id="KW-0677">Repeat</keyword>
<keyword evidence="7" id="KW-0539">Nucleus</keyword>
<dbReference type="STRING" id="686832.A0A0C2YGR8"/>
<evidence type="ECO:0008006" key="11">
    <source>
        <dbReference type="Google" id="ProtNLM"/>
    </source>
</evidence>
<reference evidence="9 10" key="1">
    <citation type="submission" date="2014-04" db="EMBL/GenBank/DDBJ databases">
        <authorList>
            <consortium name="DOE Joint Genome Institute"/>
            <person name="Kuo A."/>
            <person name="Gay G."/>
            <person name="Dore J."/>
            <person name="Kohler A."/>
            <person name="Nagy L.G."/>
            <person name="Floudas D."/>
            <person name="Copeland A."/>
            <person name="Barry K.W."/>
            <person name="Cichocki N."/>
            <person name="Veneault-Fourrey C."/>
            <person name="LaButti K."/>
            <person name="Lindquist E.A."/>
            <person name="Lipzen A."/>
            <person name="Lundell T."/>
            <person name="Morin E."/>
            <person name="Murat C."/>
            <person name="Sun H."/>
            <person name="Tunlid A."/>
            <person name="Henrissat B."/>
            <person name="Grigoriev I.V."/>
            <person name="Hibbett D.S."/>
            <person name="Martin F."/>
            <person name="Nordberg H.P."/>
            <person name="Cantor M.N."/>
            <person name="Hua S.X."/>
        </authorList>
    </citation>
    <scope>NUCLEOTIDE SEQUENCE [LARGE SCALE GENOMIC DNA]</scope>
    <source>
        <strain evidence="10">h7</strain>
    </source>
</reference>
<dbReference type="AlphaFoldDB" id="A0A0C2YGR8"/>
<dbReference type="EMBL" id="KN831783">
    <property type="protein sequence ID" value="KIM40292.1"/>
    <property type="molecule type" value="Genomic_DNA"/>
</dbReference>
<dbReference type="GO" id="GO:0005737">
    <property type="term" value="C:cytoplasm"/>
    <property type="evidence" value="ECO:0007669"/>
    <property type="project" value="TreeGrafter"/>
</dbReference>
<feature type="compositionally biased region" description="Low complexity" evidence="8">
    <location>
        <begin position="300"/>
        <end position="312"/>
    </location>
</feature>
<dbReference type="PANTHER" id="PTHR14738:SF29">
    <property type="entry name" value="ZINC FINGER CCCH DOMAIN-CONTAINING PROTEIN 14"/>
    <property type="match status" value="1"/>
</dbReference>
<dbReference type="GO" id="GO:0008143">
    <property type="term" value="F:poly(A) binding"/>
    <property type="evidence" value="ECO:0007669"/>
    <property type="project" value="InterPro"/>
</dbReference>
<keyword evidence="10" id="KW-1185">Reference proteome</keyword>
<proteinExistence type="inferred from homology"/>
<dbReference type="Gene3D" id="1.10.340.40">
    <property type="entry name" value="Nuclear abundant poly(A) RNA-bind protein 2, N-terminal domain"/>
    <property type="match status" value="1"/>
</dbReference>
<dbReference type="GO" id="GO:0008270">
    <property type="term" value="F:zinc ion binding"/>
    <property type="evidence" value="ECO:0007669"/>
    <property type="project" value="UniProtKB-KW"/>
</dbReference>
<evidence type="ECO:0000313" key="10">
    <source>
        <dbReference type="Proteomes" id="UP000053424"/>
    </source>
</evidence>
<evidence type="ECO:0000256" key="3">
    <source>
        <dbReference type="ARBA" id="ARBA00022723"/>
    </source>
</evidence>
<evidence type="ECO:0000256" key="6">
    <source>
        <dbReference type="ARBA" id="ARBA00022833"/>
    </source>
</evidence>
<evidence type="ECO:0000256" key="8">
    <source>
        <dbReference type="SAM" id="MobiDB-lite"/>
    </source>
</evidence>
<feature type="compositionally biased region" description="Polar residues" evidence="8">
    <location>
        <begin position="136"/>
        <end position="156"/>
    </location>
</feature>
<dbReference type="HOGENOM" id="CLU_031482_0_0_1"/>
<dbReference type="GO" id="GO:0043488">
    <property type="term" value="P:regulation of mRNA stability"/>
    <property type="evidence" value="ECO:0007669"/>
    <property type="project" value="InterPro"/>
</dbReference>
<evidence type="ECO:0000256" key="4">
    <source>
        <dbReference type="ARBA" id="ARBA00022737"/>
    </source>
</evidence>
<feature type="region of interest" description="Disordered" evidence="8">
    <location>
        <begin position="300"/>
        <end position="393"/>
    </location>
</feature>
<feature type="compositionally biased region" description="Polar residues" evidence="8">
    <location>
        <begin position="87"/>
        <end position="96"/>
    </location>
</feature>
<comment type="subcellular location">
    <subcellularLocation>
        <location evidence="1">Nucleus</location>
    </subcellularLocation>
</comment>
<feature type="compositionally biased region" description="Low complexity" evidence="8">
    <location>
        <begin position="372"/>
        <end position="393"/>
    </location>
</feature>
<dbReference type="PANTHER" id="PTHR14738">
    <property type="entry name" value="ZINC FINGER CCCH DOMAIN-CONTAINING PROTEIN 14"/>
    <property type="match status" value="1"/>
</dbReference>
<evidence type="ECO:0000256" key="1">
    <source>
        <dbReference type="ARBA" id="ARBA00004123"/>
    </source>
</evidence>
<dbReference type="InterPro" id="IPR040366">
    <property type="entry name" value="Nab2/ZC3H14"/>
</dbReference>
<dbReference type="GO" id="GO:0005634">
    <property type="term" value="C:nucleus"/>
    <property type="evidence" value="ECO:0007669"/>
    <property type="project" value="UniProtKB-SubCell"/>
</dbReference>
<reference evidence="10" key="2">
    <citation type="submission" date="2015-01" db="EMBL/GenBank/DDBJ databases">
        <title>Evolutionary Origins and Diversification of the Mycorrhizal Mutualists.</title>
        <authorList>
            <consortium name="DOE Joint Genome Institute"/>
            <consortium name="Mycorrhizal Genomics Consortium"/>
            <person name="Kohler A."/>
            <person name="Kuo A."/>
            <person name="Nagy L.G."/>
            <person name="Floudas D."/>
            <person name="Copeland A."/>
            <person name="Barry K.W."/>
            <person name="Cichocki N."/>
            <person name="Veneault-Fourrey C."/>
            <person name="LaButti K."/>
            <person name="Lindquist E.A."/>
            <person name="Lipzen A."/>
            <person name="Lundell T."/>
            <person name="Morin E."/>
            <person name="Murat C."/>
            <person name="Riley R."/>
            <person name="Ohm R."/>
            <person name="Sun H."/>
            <person name="Tunlid A."/>
            <person name="Henrissat B."/>
            <person name="Grigoriev I.V."/>
            <person name="Hibbett D.S."/>
            <person name="Martin F."/>
        </authorList>
    </citation>
    <scope>NUCLEOTIDE SEQUENCE [LARGE SCALE GENOMIC DNA]</scope>
    <source>
        <strain evidence="10">h7</strain>
    </source>
</reference>
<feature type="compositionally biased region" description="Polar residues" evidence="8">
    <location>
        <begin position="354"/>
        <end position="364"/>
    </location>
</feature>
<accession>A0A0C2YGR8</accession>
<feature type="region of interest" description="Disordered" evidence="8">
    <location>
        <begin position="586"/>
        <end position="632"/>
    </location>
</feature>
<feature type="region of interest" description="Disordered" evidence="8">
    <location>
        <begin position="80"/>
        <end position="119"/>
    </location>
</feature>
<evidence type="ECO:0000256" key="7">
    <source>
        <dbReference type="ARBA" id="ARBA00023242"/>
    </source>
</evidence>
<dbReference type="Gene3D" id="4.10.1000.40">
    <property type="match status" value="2"/>
</dbReference>
<sequence>MSFGLTIGTERATALQQSIQDELTRRGFSPDGDSVMAEYITIMVINNKTPAQITSELEDLIGQDFNPTFTDWLFEEAAKGATEPEVSLQSPPSTKSEPVAAFGPARQPPPNANDSSRTAPSLLRNGVYQQAISQALPSNPAQKRTASARSPSPTHPNKSRRTDLPTGPRAMYRDGPNPNGNPHPNPRSLLERVGGPAGRGQKNFQRDEVQARIDNIIGNSPEANMMMAQGFPGMGMDMNAMAAANMANPIMLQEMMMNQMALMAQMASTMGIINPATGQFGGQGFPMQGVMPNDMGMFQNNMNNNFPQQQQQQGGGNHGQMNGRGRGTGTRNGRGVGRGRGGSTSGGSGPSKIANASSTDSSISHAVPIVAPTPTTPTLSTTSPSAATLASATPIQSRPAYAVPERPQSPTLCKFGPKCTNVHCRYSHPSPVATAESGVVLSNEACDKGKDCKDKDCVKGHVSPAVLNPPAEQPAPNVTVPAPQSHHAPSHHTPTIPCRFGAACTRPGCTFSHPARATHSAVACRFGAGCTRANCTFQHPEGRVLPSSFHRGLSTTGPMVNVPTPETGSMGGASQHRSVTFNNPSAMKEKLEKQMKEIQEKKDEAEKAVKEAEAAASNKKTTADAKTVPITA</sequence>
<evidence type="ECO:0000256" key="5">
    <source>
        <dbReference type="ARBA" id="ARBA00022771"/>
    </source>
</evidence>
<feature type="compositionally biased region" description="Low complexity" evidence="8">
    <location>
        <begin position="481"/>
        <end position="493"/>
    </location>
</feature>
<evidence type="ECO:0000313" key="9">
    <source>
        <dbReference type="EMBL" id="KIM40292.1"/>
    </source>
</evidence>
<dbReference type="OrthoDB" id="438553at2759"/>